<dbReference type="AlphaFoldDB" id="A0A378XW28"/>
<evidence type="ECO:0000256" key="4">
    <source>
        <dbReference type="ARBA" id="ARBA00022989"/>
    </source>
</evidence>
<dbReference type="InterPro" id="IPR001123">
    <property type="entry name" value="LeuE-type"/>
</dbReference>
<evidence type="ECO:0000313" key="8">
    <source>
        <dbReference type="Proteomes" id="UP000254400"/>
    </source>
</evidence>
<evidence type="ECO:0000256" key="5">
    <source>
        <dbReference type="ARBA" id="ARBA00023136"/>
    </source>
</evidence>
<dbReference type="EMBL" id="UGSC01000001">
    <property type="protein sequence ID" value="SUA67612.1"/>
    <property type="molecule type" value="Genomic_DNA"/>
</dbReference>
<reference evidence="7 8" key="1">
    <citation type="submission" date="2018-06" db="EMBL/GenBank/DDBJ databases">
        <authorList>
            <consortium name="Pathogen Informatics"/>
            <person name="Doyle S."/>
        </authorList>
    </citation>
    <scope>NUCLEOTIDE SEQUENCE [LARGE SCALE GENOMIC DNA]</scope>
    <source>
        <strain evidence="7 8">NCTC10343</strain>
    </source>
</reference>
<dbReference type="Proteomes" id="UP000254400">
    <property type="component" value="Unassembled WGS sequence"/>
</dbReference>
<feature type="transmembrane region" description="Helical" evidence="6">
    <location>
        <begin position="38"/>
        <end position="62"/>
    </location>
</feature>
<evidence type="ECO:0000256" key="2">
    <source>
        <dbReference type="ARBA" id="ARBA00022475"/>
    </source>
</evidence>
<accession>A0A378XW28</accession>
<comment type="subcellular location">
    <subcellularLocation>
        <location evidence="1">Cell membrane</location>
        <topology evidence="1">Multi-pass membrane protein</topology>
    </subcellularLocation>
</comment>
<protein>
    <submittedName>
        <fullName evidence="7">Threonine transporter RhtB</fullName>
    </submittedName>
</protein>
<keyword evidence="4 6" id="KW-1133">Transmembrane helix</keyword>
<feature type="transmembrane region" description="Helical" evidence="6">
    <location>
        <begin position="68"/>
        <end position="90"/>
    </location>
</feature>
<evidence type="ECO:0000256" key="1">
    <source>
        <dbReference type="ARBA" id="ARBA00004651"/>
    </source>
</evidence>
<name>A0A378XW28_PAEPO</name>
<dbReference type="PANTHER" id="PTHR30086">
    <property type="entry name" value="ARGININE EXPORTER PROTEIN ARGO"/>
    <property type="match status" value="1"/>
</dbReference>
<keyword evidence="2" id="KW-1003">Cell membrane</keyword>
<keyword evidence="3 6" id="KW-0812">Transmembrane</keyword>
<gene>
    <name evidence="7" type="primary">rhtB</name>
    <name evidence="7" type="ORF">NCTC10343_01345</name>
</gene>
<organism evidence="7 8">
    <name type="scientific">Paenibacillus polymyxa</name>
    <name type="common">Bacillus polymyxa</name>
    <dbReference type="NCBI Taxonomy" id="1406"/>
    <lineage>
        <taxon>Bacteria</taxon>
        <taxon>Bacillati</taxon>
        <taxon>Bacillota</taxon>
        <taxon>Bacilli</taxon>
        <taxon>Bacillales</taxon>
        <taxon>Paenibacillaceae</taxon>
        <taxon>Paenibacillus</taxon>
    </lineage>
</organism>
<feature type="transmembrane region" description="Helical" evidence="6">
    <location>
        <begin position="6"/>
        <end position="26"/>
    </location>
</feature>
<dbReference type="GO" id="GO:0015171">
    <property type="term" value="F:amino acid transmembrane transporter activity"/>
    <property type="evidence" value="ECO:0007669"/>
    <property type="project" value="TreeGrafter"/>
</dbReference>
<dbReference type="Pfam" id="PF01810">
    <property type="entry name" value="LysE"/>
    <property type="match status" value="1"/>
</dbReference>
<evidence type="ECO:0000256" key="3">
    <source>
        <dbReference type="ARBA" id="ARBA00022692"/>
    </source>
</evidence>
<dbReference type="PANTHER" id="PTHR30086:SF20">
    <property type="entry name" value="ARGININE EXPORTER PROTEIN ARGO-RELATED"/>
    <property type="match status" value="1"/>
</dbReference>
<keyword evidence="5 6" id="KW-0472">Membrane</keyword>
<proteinExistence type="predicted"/>
<evidence type="ECO:0000313" key="7">
    <source>
        <dbReference type="EMBL" id="SUA67612.1"/>
    </source>
</evidence>
<sequence>MNDILAFTILLIFIVMSPGIDFALITKRTLTDGKKDGFKIALGLTSGALVHTLAAALGLSIILMKSAVAFEVVKYAGAVYLIYMGLSSFIKKERVIWFKRSKRILENQRLHKDWFPMHSIRRLLFFFSRSYRNLFYRAIIPVCSFY</sequence>
<dbReference type="GO" id="GO:0005886">
    <property type="term" value="C:plasma membrane"/>
    <property type="evidence" value="ECO:0007669"/>
    <property type="project" value="UniProtKB-SubCell"/>
</dbReference>
<evidence type="ECO:0000256" key="6">
    <source>
        <dbReference type="SAM" id="Phobius"/>
    </source>
</evidence>